<dbReference type="InterPro" id="IPR000792">
    <property type="entry name" value="Tscrpt_reg_LuxR_C"/>
</dbReference>
<dbReference type="InterPro" id="IPR027417">
    <property type="entry name" value="P-loop_NTPase"/>
</dbReference>
<dbReference type="PROSITE" id="PS50043">
    <property type="entry name" value="HTH_LUXR_2"/>
    <property type="match status" value="1"/>
</dbReference>
<dbReference type="Proteomes" id="UP000326852">
    <property type="component" value="Unassembled WGS sequence"/>
</dbReference>
<proteinExistence type="predicted"/>
<dbReference type="PROSITE" id="PS00622">
    <property type="entry name" value="HTH_LUXR_1"/>
    <property type="match status" value="1"/>
</dbReference>
<comment type="caution">
    <text evidence="5">The sequence shown here is derived from an EMBL/GenBank/DDBJ whole genome shotgun (WGS) entry which is preliminary data.</text>
</comment>
<dbReference type="Pfam" id="PF00196">
    <property type="entry name" value="GerE"/>
    <property type="match status" value="1"/>
</dbReference>
<dbReference type="InterPro" id="IPR016032">
    <property type="entry name" value="Sig_transdc_resp-reg_C-effctor"/>
</dbReference>
<dbReference type="SUPFAM" id="SSF52540">
    <property type="entry name" value="P-loop containing nucleoside triphosphate hydrolases"/>
    <property type="match status" value="1"/>
</dbReference>
<evidence type="ECO:0000313" key="6">
    <source>
        <dbReference type="Proteomes" id="UP000326852"/>
    </source>
</evidence>
<dbReference type="Gene3D" id="1.10.10.10">
    <property type="entry name" value="Winged helix-like DNA-binding domain superfamily/Winged helix DNA-binding domain"/>
    <property type="match status" value="1"/>
</dbReference>
<dbReference type="RefSeq" id="WP_152272874.1">
    <property type="nucleotide sequence ID" value="NZ_VTFX01000005.1"/>
</dbReference>
<keyword evidence="3" id="KW-0804">Transcription</keyword>
<organism evidence="5 6">
    <name type="scientific">Arthrobacter yangruifuii</name>
    <dbReference type="NCBI Taxonomy" id="2606616"/>
    <lineage>
        <taxon>Bacteria</taxon>
        <taxon>Bacillati</taxon>
        <taxon>Actinomycetota</taxon>
        <taxon>Actinomycetes</taxon>
        <taxon>Micrococcales</taxon>
        <taxon>Micrococcaceae</taxon>
        <taxon>Arthrobacter</taxon>
    </lineage>
</organism>
<sequence length="898" mass="96427">MYGLNPRPLMGRDTVLSSVLESLTRPAGHGAAVAAETGLGKTAFAAAVAQKLQEKMPVHWVYSSPALQSVPYGALASLLPDLAPGQTGSPLAVMRALIGKLSETAGGLPAGQGAEPLIIVDDAHDIDGPSLDLLAQLLEARHIRLLVLTRSFQDISGVLPHTWDGQLSRHRLLPLDERQVLSLCQQELQGQISAAAAVELARLTGGNPMYLLAVVDEAVRGGFLVQRQGIWVATNGALPVGGRVGDLVKTQIRGLDHEDRAAMEVICLAEPLPLTAGFRLGLHESVDRLTDSLLVKVSADARLGQVLRPMHPLYGDVVRGMVPAVRSARLLQQLQHALDGVEVGEEGVLRRISWALALGADIPEQQLLFAAETANNRSDPRLALRAAAAVGQGKLRIPAQVQEARALLLLGEAGPAAAALEGTLEQAPDLHTVKQAMLVHIRFAMTATGETDWAGPLALAWTRVIDRLSKDEPLEAVERARCGAQLLGILRMVREGDYVHAELELAQMLRRARESADRDAILCAEALTAEVLMATGRAQTALEHSTVAMQMLQDGSAESQLMGTFVLHRHLDVLGWLGEWEQLQETVGSVDSPVQPALLYSGGVVDFALGISRLRSNAPDDAARHFSAAAEAAALHDPQGILPLALALGSFAAGSLGQRDLAGRMLAEAGRTAPRGPEQFRLLVEGILAGGRYLWDSDEASMKALRESAEQAQERSFTAVEFTLRHLYLRLGGFDDAGRLLKVTEGFEGPQAAVLNRVARAVVDQDCAALAALVADPDPEMDELLAKQCLAEALRLARRSNNKDVLNRIERLTGRRGSGNRGSLPGLTRRERDIAALVADGHRNAEIAGMLNLSVRTVEGHIYRTYEKLGISRREELKEIFPQLDQPSGLQNRIVGAE</sequence>
<protein>
    <recommendedName>
        <fullName evidence="4">HTH luxR-type domain-containing protein</fullName>
    </recommendedName>
</protein>
<feature type="domain" description="HTH luxR-type" evidence="4">
    <location>
        <begin position="820"/>
        <end position="885"/>
    </location>
</feature>
<keyword evidence="1" id="KW-0805">Transcription regulation</keyword>
<reference evidence="5 6" key="1">
    <citation type="submission" date="2019-08" db="EMBL/GenBank/DDBJ databases">
        <title>Arthrobacter sp. nov., isolated from plateau pika and Tibetan wild ass.</title>
        <authorList>
            <person name="Ge Y."/>
        </authorList>
    </citation>
    <scope>NUCLEOTIDE SEQUENCE [LARGE SCALE GENOMIC DNA]</scope>
    <source>
        <strain evidence="5 6">785</strain>
    </source>
</reference>
<dbReference type="PANTHER" id="PTHR44688:SF16">
    <property type="entry name" value="DNA-BINDING TRANSCRIPTIONAL ACTIVATOR DEVR_DOSR"/>
    <property type="match status" value="1"/>
</dbReference>
<keyword evidence="2" id="KW-0238">DNA-binding</keyword>
<dbReference type="GO" id="GO:0006355">
    <property type="term" value="P:regulation of DNA-templated transcription"/>
    <property type="evidence" value="ECO:0007669"/>
    <property type="project" value="InterPro"/>
</dbReference>
<dbReference type="Gene3D" id="3.40.50.300">
    <property type="entry name" value="P-loop containing nucleotide triphosphate hydrolases"/>
    <property type="match status" value="1"/>
</dbReference>
<keyword evidence="6" id="KW-1185">Reference proteome</keyword>
<dbReference type="SUPFAM" id="SSF46894">
    <property type="entry name" value="C-terminal effector domain of the bipartite response regulators"/>
    <property type="match status" value="1"/>
</dbReference>
<evidence type="ECO:0000256" key="3">
    <source>
        <dbReference type="ARBA" id="ARBA00023163"/>
    </source>
</evidence>
<dbReference type="PANTHER" id="PTHR44688">
    <property type="entry name" value="DNA-BINDING TRANSCRIPTIONAL ACTIVATOR DEVR_DOSR"/>
    <property type="match status" value="1"/>
</dbReference>
<evidence type="ECO:0000256" key="1">
    <source>
        <dbReference type="ARBA" id="ARBA00023015"/>
    </source>
</evidence>
<evidence type="ECO:0000259" key="4">
    <source>
        <dbReference type="PROSITE" id="PS50043"/>
    </source>
</evidence>
<dbReference type="Pfam" id="PF13191">
    <property type="entry name" value="AAA_16"/>
    <property type="match status" value="1"/>
</dbReference>
<dbReference type="CDD" id="cd06170">
    <property type="entry name" value="LuxR_C_like"/>
    <property type="match status" value="1"/>
</dbReference>
<dbReference type="GO" id="GO:0003677">
    <property type="term" value="F:DNA binding"/>
    <property type="evidence" value="ECO:0007669"/>
    <property type="project" value="UniProtKB-KW"/>
</dbReference>
<gene>
    <name evidence="5" type="ORF">GD627_13200</name>
</gene>
<name>A0A5N6MG71_9MICC</name>
<dbReference type="AlphaFoldDB" id="A0A5N6MG71"/>
<accession>A0A5N6MG71</accession>
<dbReference type="PRINTS" id="PR00038">
    <property type="entry name" value="HTHLUXR"/>
</dbReference>
<dbReference type="InterPro" id="IPR036388">
    <property type="entry name" value="WH-like_DNA-bd_sf"/>
</dbReference>
<evidence type="ECO:0000313" key="5">
    <source>
        <dbReference type="EMBL" id="KAD3515233.1"/>
    </source>
</evidence>
<dbReference type="SMART" id="SM00421">
    <property type="entry name" value="HTH_LUXR"/>
    <property type="match status" value="1"/>
</dbReference>
<dbReference type="InterPro" id="IPR041664">
    <property type="entry name" value="AAA_16"/>
</dbReference>
<evidence type="ECO:0000256" key="2">
    <source>
        <dbReference type="ARBA" id="ARBA00023125"/>
    </source>
</evidence>
<dbReference type="EMBL" id="VTFX01000005">
    <property type="protein sequence ID" value="KAD3515233.1"/>
    <property type="molecule type" value="Genomic_DNA"/>
</dbReference>